<keyword evidence="6" id="KW-1185">Reference proteome</keyword>
<organism evidence="5 6">
    <name type="scientific">Mycena alexandri</name>
    <dbReference type="NCBI Taxonomy" id="1745969"/>
    <lineage>
        <taxon>Eukaryota</taxon>
        <taxon>Fungi</taxon>
        <taxon>Dikarya</taxon>
        <taxon>Basidiomycota</taxon>
        <taxon>Agaricomycotina</taxon>
        <taxon>Agaricomycetes</taxon>
        <taxon>Agaricomycetidae</taxon>
        <taxon>Agaricales</taxon>
        <taxon>Marasmiineae</taxon>
        <taxon>Mycenaceae</taxon>
        <taxon>Mycena</taxon>
    </lineage>
</organism>
<dbReference type="AlphaFoldDB" id="A0AAD6SSG2"/>
<sequence>MYYDRESEEESASTGSSTPPTPSADRLYAPISGTAWPSLSLQSQTTKDVLQSVLKVRKSWKTLRGGETVWPLDLEAALLEGLENYQPDDSRETRMLGRFPRRNRFISDYIFEKTGKRRSAKQVGSRLQQLRESCGGKKLLHLLSPFRQPAYSDSSASSDSSCNSPLSPLVGGQSFHNPRHTVMYIDILPQGAADSAGETISSTWPDSEDIVHASDHPRRLASIKPTVTFISPGPVAARSQFTVYSDDRVVHTESVPLTPVDNPSVTGFLYGTTLVPEYWKVILQSTDPTRFTICQEVIKEENSAVAFSATYKFSYPARQSPGFPAPLDTLNFPNTHTRSDIDSLISAASLEQSQFQADRYPAYVAPTWGSSLPSRENSPNQGYRSPSSDSSTCFPSDLSNYVL</sequence>
<feature type="compositionally biased region" description="Acidic residues" evidence="3">
    <location>
        <begin position="1"/>
        <end position="11"/>
    </location>
</feature>
<gene>
    <name evidence="5" type="ORF">C8F04DRAFT_627485</name>
</gene>
<evidence type="ECO:0000313" key="5">
    <source>
        <dbReference type="EMBL" id="KAJ7033241.1"/>
    </source>
</evidence>
<evidence type="ECO:0000313" key="6">
    <source>
        <dbReference type="Proteomes" id="UP001218188"/>
    </source>
</evidence>
<comment type="caution">
    <text evidence="5">The sequence shown here is derived from an EMBL/GenBank/DDBJ whole genome shotgun (WGS) entry which is preliminary data.</text>
</comment>
<accession>A0AAD6SSG2</accession>
<dbReference type="GO" id="GO:0003700">
    <property type="term" value="F:DNA-binding transcription factor activity"/>
    <property type="evidence" value="ECO:0007669"/>
    <property type="project" value="InterPro"/>
</dbReference>
<evidence type="ECO:0000259" key="4">
    <source>
        <dbReference type="PROSITE" id="PS51088"/>
    </source>
</evidence>
<name>A0AAD6SSG2_9AGAR</name>
<protein>
    <recommendedName>
        <fullName evidence="4">TEA domain-containing protein</fullName>
    </recommendedName>
</protein>
<evidence type="ECO:0000256" key="3">
    <source>
        <dbReference type="SAM" id="MobiDB-lite"/>
    </source>
</evidence>
<comment type="similarity">
    <text evidence="1">Belongs to the TEC1 family.</text>
</comment>
<dbReference type="SMART" id="SM00426">
    <property type="entry name" value="TEA"/>
    <property type="match status" value="1"/>
</dbReference>
<feature type="domain" description="TEA" evidence="4">
    <location>
        <begin position="63"/>
        <end position="137"/>
    </location>
</feature>
<feature type="compositionally biased region" description="Low complexity" evidence="3">
    <location>
        <begin position="385"/>
        <end position="403"/>
    </location>
</feature>
<dbReference type="Proteomes" id="UP001218188">
    <property type="component" value="Unassembled WGS sequence"/>
</dbReference>
<dbReference type="Pfam" id="PF01285">
    <property type="entry name" value="TEA"/>
    <property type="match status" value="1"/>
</dbReference>
<evidence type="ECO:0000256" key="1">
    <source>
        <dbReference type="ARBA" id="ARBA00008421"/>
    </source>
</evidence>
<evidence type="ECO:0000256" key="2">
    <source>
        <dbReference type="PROSITE-ProRule" id="PRU00505"/>
    </source>
</evidence>
<feature type="region of interest" description="Disordered" evidence="3">
    <location>
        <begin position="1"/>
        <end position="29"/>
    </location>
</feature>
<proteinExistence type="inferred from homology"/>
<dbReference type="PROSITE" id="PS51088">
    <property type="entry name" value="TEA_2"/>
    <property type="match status" value="1"/>
</dbReference>
<dbReference type="InterPro" id="IPR038096">
    <property type="entry name" value="TEA/ATTS_sf"/>
</dbReference>
<dbReference type="EMBL" id="JARJCM010000066">
    <property type="protein sequence ID" value="KAJ7033241.1"/>
    <property type="molecule type" value="Genomic_DNA"/>
</dbReference>
<feature type="compositionally biased region" description="Polar residues" evidence="3">
    <location>
        <begin position="371"/>
        <end position="384"/>
    </location>
</feature>
<feature type="DNA-binding region" description="TEA" evidence="2">
    <location>
        <begin position="63"/>
        <end position="137"/>
    </location>
</feature>
<dbReference type="Gene3D" id="6.10.20.40">
    <property type="entry name" value="TEA/ATTS domain"/>
    <property type="match status" value="1"/>
</dbReference>
<feature type="region of interest" description="Disordered" evidence="3">
    <location>
        <begin position="371"/>
        <end position="403"/>
    </location>
</feature>
<reference evidence="5" key="1">
    <citation type="submission" date="2023-03" db="EMBL/GenBank/DDBJ databases">
        <title>Massive genome expansion in bonnet fungi (Mycena s.s.) driven by repeated elements and novel gene families across ecological guilds.</title>
        <authorList>
            <consortium name="Lawrence Berkeley National Laboratory"/>
            <person name="Harder C.B."/>
            <person name="Miyauchi S."/>
            <person name="Viragh M."/>
            <person name="Kuo A."/>
            <person name="Thoen E."/>
            <person name="Andreopoulos B."/>
            <person name="Lu D."/>
            <person name="Skrede I."/>
            <person name="Drula E."/>
            <person name="Henrissat B."/>
            <person name="Morin E."/>
            <person name="Kohler A."/>
            <person name="Barry K."/>
            <person name="LaButti K."/>
            <person name="Morin E."/>
            <person name="Salamov A."/>
            <person name="Lipzen A."/>
            <person name="Mereny Z."/>
            <person name="Hegedus B."/>
            <person name="Baldrian P."/>
            <person name="Stursova M."/>
            <person name="Weitz H."/>
            <person name="Taylor A."/>
            <person name="Grigoriev I.V."/>
            <person name="Nagy L.G."/>
            <person name="Martin F."/>
            <person name="Kauserud H."/>
        </authorList>
    </citation>
    <scope>NUCLEOTIDE SEQUENCE</scope>
    <source>
        <strain evidence="5">CBHHK200</strain>
    </source>
</reference>
<dbReference type="InterPro" id="IPR000818">
    <property type="entry name" value="TEA/ATTS_dom"/>
</dbReference>